<comment type="caution">
    <text evidence="3">The sequence shown here is derived from an EMBL/GenBank/DDBJ whole genome shotgun (WGS) entry which is preliminary data.</text>
</comment>
<dbReference type="Pfam" id="PF00239">
    <property type="entry name" value="Resolvase"/>
    <property type="match status" value="1"/>
</dbReference>
<dbReference type="SUPFAM" id="SSF53041">
    <property type="entry name" value="Resolvase-like"/>
    <property type="match status" value="1"/>
</dbReference>
<keyword evidence="4" id="KW-1185">Reference proteome</keyword>
<dbReference type="Gene3D" id="3.40.50.1390">
    <property type="entry name" value="Resolvase, N-terminal catalytic domain"/>
    <property type="match status" value="1"/>
</dbReference>
<proteinExistence type="predicted"/>
<dbReference type="CDD" id="cd03770">
    <property type="entry name" value="SR_TndX_transposase"/>
    <property type="match status" value="1"/>
</dbReference>
<sequence>MERKHKLRGAFYLRLSKDDDNQKESSSISNQRKLLQDYAEKAGFDIVAEFCDDGVSGTTFDRPGFNQLIQAVENGLINLILVKDLSRLGRDYIQTGQYTEVYFPAKNVRFIAVNDEVDSDQPLNDLAPFRNVVNEMVARDTSRKIRSSFQTKMREGAFIGNFAPYGYQKDKHDKNHLVIDPNTAPIVHRIFEMAAFGCSSANIAKSLNEQKISSPAVYRCQKYPHLKLANYTQKKAWSASTIRKILKNPVYRGHSAQGKSVKSSFKNRHVSALPMQEWIIVENTHEAVVEQELFDLANEGAKQRQCVKKDSFVNSFSKIAVCADCHHGMSTIGSMPHVILACGSYKSHGKSICSNHFIDYNDLMQCTREVLKRYALLDEAEKQEVFAEIKEELSPSKHENERIDELNHILDTLYLDYYAGTLSAQRFEQLKEHYEAEKSQLDSLRQTVDDTVDFEKIYRDIIRFDELSPQLLSAFFESIEISQGSDENHEKQQQIVFHPRFKIKP</sequence>
<dbReference type="GO" id="GO:0003677">
    <property type="term" value="F:DNA binding"/>
    <property type="evidence" value="ECO:0007669"/>
    <property type="project" value="InterPro"/>
</dbReference>
<feature type="domain" description="Recombinase" evidence="2">
    <location>
        <begin position="164"/>
        <end position="307"/>
    </location>
</feature>
<protein>
    <submittedName>
        <fullName evidence="3">DNA invertase Pin-like site-specific DNA recombinase</fullName>
    </submittedName>
</protein>
<dbReference type="EMBL" id="QJKH01000012">
    <property type="protein sequence ID" value="PXX77082.1"/>
    <property type="molecule type" value="Genomic_DNA"/>
</dbReference>
<dbReference type="Pfam" id="PF07508">
    <property type="entry name" value="Recombinase"/>
    <property type="match status" value="1"/>
</dbReference>
<organism evidence="3 4">
    <name type="scientific">Dielma fastidiosa</name>
    <dbReference type="NCBI Taxonomy" id="1034346"/>
    <lineage>
        <taxon>Bacteria</taxon>
        <taxon>Bacillati</taxon>
        <taxon>Bacillota</taxon>
        <taxon>Erysipelotrichia</taxon>
        <taxon>Erysipelotrichales</taxon>
        <taxon>Erysipelotrichaceae</taxon>
        <taxon>Dielma</taxon>
    </lineage>
</organism>
<dbReference type="InterPro" id="IPR050639">
    <property type="entry name" value="SSR_resolvase"/>
</dbReference>
<accession>A0A318KL05</accession>
<dbReference type="Gene3D" id="3.90.1750.20">
    <property type="entry name" value="Putative Large Serine Recombinase, Chain B, Domain 2"/>
    <property type="match status" value="1"/>
</dbReference>
<dbReference type="AlphaFoldDB" id="A0A318KL05"/>
<dbReference type="InterPro" id="IPR036162">
    <property type="entry name" value="Resolvase-like_N_sf"/>
</dbReference>
<dbReference type="PANTHER" id="PTHR30461:SF23">
    <property type="entry name" value="DNA RECOMBINASE-RELATED"/>
    <property type="match status" value="1"/>
</dbReference>
<feature type="domain" description="Resolvase/invertase-type recombinase catalytic" evidence="1">
    <location>
        <begin position="8"/>
        <end position="156"/>
    </location>
</feature>
<evidence type="ECO:0000313" key="3">
    <source>
        <dbReference type="EMBL" id="PXX77082.1"/>
    </source>
</evidence>
<dbReference type="RefSeq" id="WP_022937216.1">
    <property type="nucleotide sequence ID" value="NZ_BAABZA010000001.1"/>
</dbReference>
<dbReference type="OrthoDB" id="9784557at2"/>
<name>A0A318KL05_9FIRM</name>
<dbReference type="InterPro" id="IPR038109">
    <property type="entry name" value="DNA_bind_recomb_sf"/>
</dbReference>
<dbReference type="InterPro" id="IPR011109">
    <property type="entry name" value="DNA_bind_recombinase_dom"/>
</dbReference>
<dbReference type="InterPro" id="IPR006119">
    <property type="entry name" value="Resolv_N"/>
</dbReference>
<evidence type="ECO:0000313" key="4">
    <source>
        <dbReference type="Proteomes" id="UP000247612"/>
    </source>
</evidence>
<dbReference type="STRING" id="1034346.GCA_000313565_00904"/>
<dbReference type="GO" id="GO:0000150">
    <property type="term" value="F:DNA strand exchange activity"/>
    <property type="evidence" value="ECO:0007669"/>
    <property type="project" value="InterPro"/>
</dbReference>
<reference evidence="3 4" key="1">
    <citation type="submission" date="2018-05" db="EMBL/GenBank/DDBJ databases">
        <title>Genomic Encyclopedia of Type Strains, Phase IV (KMG-IV): sequencing the most valuable type-strain genomes for metagenomic binning, comparative biology and taxonomic classification.</title>
        <authorList>
            <person name="Goeker M."/>
        </authorList>
    </citation>
    <scope>NUCLEOTIDE SEQUENCE [LARGE SCALE GENOMIC DNA]</scope>
    <source>
        <strain evidence="3 4">JC118</strain>
    </source>
</reference>
<dbReference type="PANTHER" id="PTHR30461">
    <property type="entry name" value="DNA-INVERTASE FROM LAMBDOID PROPHAGE"/>
    <property type="match status" value="1"/>
</dbReference>
<evidence type="ECO:0000259" key="1">
    <source>
        <dbReference type="PROSITE" id="PS51736"/>
    </source>
</evidence>
<evidence type="ECO:0000259" key="2">
    <source>
        <dbReference type="PROSITE" id="PS51737"/>
    </source>
</evidence>
<dbReference type="PROSITE" id="PS51736">
    <property type="entry name" value="RECOMBINASES_3"/>
    <property type="match status" value="1"/>
</dbReference>
<dbReference type="SMART" id="SM00857">
    <property type="entry name" value="Resolvase"/>
    <property type="match status" value="1"/>
</dbReference>
<dbReference type="PROSITE" id="PS51737">
    <property type="entry name" value="RECOMBINASE_DNA_BIND"/>
    <property type="match status" value="1"/>
</dbReference>
<dbReference type="Proteomes" id="UP000247612">
    <property type="component" value="Unassembled WGS sequence"/>
</dbReference>
<gene>
    <name evidence="3" type="ORF">DES51_11222</name>
</gene>